<evidence type="ECO:0000256" key="1">
    <source>
        <dbReference type="SAM" id="MobiDB-lite"/>
    </source>
</evidence>
<evidence type="ECO:0000313" key="2">
    <source>
        <dbReference type="EMBL" id="BBH87218.1"/>
    </source>
</evidence>
<proteinExistence type="predicted"/>
<gene>
    <name evidence="2" type="ORF">KTC_19690</name>
</gene>
<accession>A0A455SIL9</accession>
<protein>
    <submittedName>
        <fullName evidence="2">Uncharacterized protein</fullName>
    </submittedName>
</protein>
<dbReference type="EMBL" id="AP019376">
    <property type="protein sequence ID" value="BBH87218.1"/>
    <property type="molecule type" value="Genomic_DNA"/>
</dbReference>
<name>A0A455SIL9_9CHLR</name>
<reference evidence="2" key="1">
    <citation type="submission" date="2018-12" db="EMBL/GenBank/DDBJ databases">
        <title>Novel natural products biosynthetic potential of the class Ktedonobacteria.</title>
        <authorList>
            <person name="Zheng Y."/>
            <person name="Saitou A."/>
            <person name="Wang C.M."/>
            <person name="Toyoda A."/>
            <person name="Minakuchi Y."/>
            <person name="Sekiguchi Y."/>
            <person name="Ueda K."/>
            <person name="Takano H."/>
            <person name="Sakai Y."/>
            <person name="Yokota A."/>
            <person name="Yabe S."/>
        </authorList>
    </citation>
    <scope>NUCLEOTIDE SEQUENCE</scope>
    <source>
        <strain evidence="2">COM3</strain>
    </source>
</reference>
<feature type="region of interest" description="Disordered" evidence="1">
    <location>
        <begin position="16"/>
        <end position="52"/>
    </location>
</feature>
<dbReference type="AlphaFoldDB" id="A0A455SIL9"/>
<sequence>MLFCNVGERKAEIGMSKEEVGVRTSEKMPLLDKRLPEKGSQQEDQETQEKVG</sequence>
<organism evidence="2">
    <name type="scientific">Thermosporothrix sp. COM3</name>
    <dbReference type="NCBI Taxonomy" id="2490863"/>
    <lineage>
        <taxon>Bacteria</taxon>
        <taxon>Bacillati</taxon>
        <taxon>Chloroflexota</taxon>
        <taxon>Ktedonobacteria</taxon>
        <taxon>Ktedonobacterales</taxon>
        <taxon>Thermosporotrichaceae</taxon>
        <taxon>Thermosporothrix</taxon>
    </lineage>
</organism>